<comment type="catalytic activity">
    <reaction evidence="2">
        <text>4-amino-2-methyl-5-(phosphooxymethyl)pyrimidine + ATP = 4-amino-2-methyl-5-(diphosphooxymethyl)pyrimidine + ADP</text>
        <dbReference type="Rhea" id="RHEA:19893"/>
        <dbReference type="ChEBI" id="CHEBI:30616"/>
        <dbReference type="ChEBI" id="CHEBI:57841"/>
        <dbReference type="ChEBI" id="CHEBI:58354"/>
        <dbReference type="ChEBI" id="CHEBI:456216"/>
        <dbReference type="EC" id="2.7.4.7"/>
    </reaction>
</comment>
<dbReference type="FunFam" id="3.40.1190.20:FF:000003">
    <property type="entry name" value="Phosphomethylpyrimidine kinase ThiD"/>
    <property type="match status" value="1"/>
</dbReference>
<evidence type="ECO:0000256" key="8">
    <source>
        <dbReference type="ARBA" id="ARBA00022840"/>
    </source>
</evidence>
<evidence type="ECO:0000313" key="12">
    <source>
        <dbReference type="Proteomes" id="UP000199632"/>
    </source>
</evidence>
<protein>
    <submittedName>
        <fullName evidence="11">Hydroxymethylpyrimidine/phosphomethylpyrimidine kinase/hydroxymethylpyrimidine kinase / phosphomethylpyrimidine kinase / thiamine-phosphate diphosphorylase</fullName>
    </submittedName>
</protein>
<comment type="catalytic activity">
    <reaction evidence="1">
        <text>4-amino-5-hydroxymethyl-2-methylpyrimidine + ATP = 4-amino-2-methyl-5-(phosphooxymethyl)pyrimidine + ADP + H(+)</text>
        <dbReference type="Rhea" id="RHEA:23096"/>
        <dbReference type="ChEBI" id="CHEBI:15378"/>
        <dbReference type="ChEBI" id="CHEBI:16892"/>
        <dbReference type="ChEBI" id="CHEBI:30616"/>
        <dbReference type="ChEBI" id="CHEBI:58354"/>
        <dbReference type="ChEBI" id="CHEBI:456216"/>
        <dbReference type="EC" id="2.7.1.49"/>
    </reaction>
</comment>
<feature type="domain" description="Pyridoxamine kinase/Phosphomethylpyrimidine kinase" evidence="10">
    <location>
        <begin position="13"/>
        <end position="255"/>
    </location>
</feature>
<dbReference type="GO" id="GO:0008972">
    <property type="term" value="F:phosphomethylpyrimidine kinase activity"/>
    <property type="evidence" value="ECO:0007669"/>
    <property type="project" value="UniProtKB-EC"/>
</dbReference>
<evidence type="ECO:0000256" key="5">
    <source>
        <dbReference type="ARBA" id="ARBA00022679"/>
    </source>
</evidence>
<dbReference type="STRING" id="137265.SAMN05421684_1099"/>
<evidence type="ECO:0000256" key="7">
    <source>
        <dbReference type="ARBA" id="ARBA00022777"/>
    </source>
</evidence>
<proteinExistence type="predicted"/>
<evidence type="ECO:0000256" key="3">
    <source>
        <dbReference type="ARBA" id="ARBA00003848"/>
    </source>
</evidence>
<dbReference type="UniPathway" id="UPA00060">
    <property type="reaction ID" value="UER00138"/>
</dbReference>
<gene>
    <name evidence="11" type="ORF">SAMN05421684_1099</name>
</gene>
<dbReference type="InterPro" id="IPR013749">
    <property type="entry name" value="PM/HMP-P_kinase-1"/>
</dbReference>
<keyword evidence="5" id="KW-0808">Transferase</keyword>
<keyword evidence="8" id="KW-0067">ATP-binding</keyword>
<dbReference type="EMBL" id="FNQB01000001">
    <property type="protein sequence ID" value="SDY70051.1"/>
    <property type="molecule type" value="Genomic_DNA"/>
</dbReference>
<dbReference type="GO" id="GO:0009229">
    <property type="term" value="P:thiamine diphosphate biosynthetic process"/>
    <property type="evidence" value="ECO:0007669"/>
    <property type="project" value="UniProtKB-UniPathway"/>
</dbReference>
<dbReference type="PANTHER" id="PTHR20858:SF17">
    <property type="entry name" value="HYDROXYMETHYLPYRIMIDINE_PHOSPHOMETHYLPYRIMIDINE KINASE THI20-RELATED"/>
    <property type="match status" value="1"/>
</dbReference>
<dbReference type="GO" id="GO:0009228">
    <property type="term" value="P:thiamine biosynthetic process"/>
    <property type="evidence" value="ECO:0007669"/>
    <property type="project" value="UniProtKB-KW"/>
</dbReference>
<comment type="pathway">
    <text evidence="4">Cofactor biosynthesis; thiamine diphosphate biosynthesis; 4-amino-2-methyl-5-diphosphomethylpyrimidine from 5-amino-1-(5-phospho-D-ribosyl)imidazole: step 3/3.</text>
</comment>
<dbReference type="NCBIfam" id="TIGR00097">
    <property type="entry name" value="HMP-P_kinase"/>
    <property type="match status" value="1"/>
</dbReference>
<name>A0A1H3M009_9ACTN</name>
<evidence type="ECO:0000256" key="2">
    <source>
        <dbReference type="ARBA" id="ARBA00000565"/>
    </source>
</evidence>
<evidence type="ECO:0000256" key="4">
    <source>
        <dbReference type="ARBA" id="ARBA00004769"/>
    </source>
</evidence>
<keyword evidence="12" id="KW-1185">Reference proteome</keyword>
<keyword evidence="7 11" id="KW-0418">Kinase</keyword>
<accession>A0A1H3M009</accession>
<reference evidence="12" key="1">
    <citation type="submission" date="2016-10" db="EMBL/GenBank/DDBJ databases">
        <authorList>
            <person name="Varghese N."/>
            <person name="Submissions S."/>
        </authorList>
    </citation>
    <scope>NUCLEOTIDE SEQUENCE [LARGE SCALE GENOMIC DNA]</scope>
    <source>
        <strain evidence="12">DSM 44718</strain>
    </source>
</reference>
<evidence type="ECO:0000256" key="9">
    <source>
        <dbReference type="ARBA" id="ARBA00022977"/>
    </source>
</evidence>
<dbReference type="GO" id="GO:0008902">
    <property type="term" value="F:hydroxymethylpyrimidine kinase activity"/>
    <property type="evidence" value="ECO:0007669"/>
    <property type="project" value="UniProtKB-EC"/>
</dbReference>
<dbReference type="Proteomes" id="UP000199632">
    <property type="component" value="Unassembled WGS sequence"/>
</dbReference>
<evidence type="ECO:0000256" key="1">
    <source>
        <dbReference type="ARBA" id="ARBA00000151"/>
    </source>
</evidence>
<dbReference type="Pfam" id="PF08543">
    <property type="entry name" value="Phos_pyr_kin"/>
    <property type="match status" value="1"/>
</dbReference>
<dbReference type="InterPro" id="IPR029056">
    <property type="entry name" value="Ribokinase-like"/>
</dbReference>
<dbReference type="GO" id="GO:0005524">
    <property type="term" value="F:ATP binding"/>
    <property type="evidence" value="ECO:0007669"/>
    <property type="project" value="UniProtKB-KW"/>
</dbReference>
<dbReference type="GO" id="GO:0005829">
    <property type="term" value="C:cytosol"/>
    <property type="evidence" value="ECO:0007669"/>
    <property type="project" value="TreeGrafter"/>
</dbReference>
<dbReference type="OrthoDB" id="34166at2"/>
<keyword evidence="6" id="KW-0547">Nucleotide-binding</keyword>
<dbReference type="InterPro" id="IPR004399">
    <property type="entry name" value="HMP/HMP-P_kinase_dom"/>
</dbReference>
<keyword evidence="9" id="KW-0784">Thiamine biosynthesis</keyword>
<comment type="function">
    <text evidence="3">Catalyzes the phosphorylation of hydroxymethylpyrimidine phosphate (HMP-P) to HMP-PP, and of HMP to HMP-P.</text>
</comment>
<dbReference type="CDD" id="cd01169">
    <property type="entry name" value="HMPP_kinase"/>
    <property type="match status" value="1"/>
</dbReference>
<organism evidence="11 12">
    <name type="scientific">Asanoa ishikariensis</name>
    <dbReference type="NCBI Taxonomy" id="137265"/>
    <lineage>
        <taxon>Bacteria</taxon>
        <taxon>Bacillati</taxon>
        <taxon>Actinomycetota</taxon>
        <taxon>Actinomycetes</taxon>
        <taxon>Micromonosporales</taxon>
        <taxon>Micromonosporaceae</taxon>
        <taxon>Asanoa</taxon>
    </lineage>
</organism>
<dbReference type="Gene3D" id="3.40.1190.20">
    <property type="match status" value="1"/>
</dbReference>
<dbReference type="AlphaFoldDB" id="A0A1H3M009"/>
<dbReference type="SUPFAM" id="SSF53613">
    <property type="entry name" value="Ribokinase-like"/>
    <property type="match status" value="1"/>
</dbReference>
<sequence>MTPLAVLAIGGSDSSGGSGLQADLKVLAAMRLYGATVATSVTAQNTRGLQDVFELPGNVVSAQLSAVLEDMSIAAVKVGMLATAEAAAAVTAKARSGALPNLVVDPVLEAAAGRRRGVVTALERLLPYATVATPNREEASALVGWEVSTPADMAGAAAQIASNGPKFVVVTGGDMVAGDEAVDAVWTDAGARFLRYPRVQTRNNRGTGCTFSAAIAGRLAQGDEVLEALVAAKEYVSRGLSGARDWQLGNGSGPLDHFGWSTFAAFSAS</sequence>
<evidence type="ECO:0000256" key="6">
    <source>
        <dbReference type="ARBA" id="ARBA00022741"/>
    </source>
</evidence>
<evidence type="ECO:0000313" key="11">
    <source>
        <dbReference type="EMBL" id="SDY70051.1"/>
    </source>
</evidence>
<dbReference type="PANTHER" id="PTHR20858">
    <property type="entry name" value="PHOSPHOMETHYLPYRIMIDINE KINASE"/>
    <property type="match status" value="1"/>
</dbReference>
<dbReference type="RefSeq" id="WP_090787996.1">
    <property type="nucleotide sequence ID" value="NZ_BOND01000017.1"/>
</dbReference>
<evidence type="ECO:0000259" key="10">
    <source>
        <dbReference type="Pfam" id="PF08543"/>
    </source>
</evidence>